<evidence type="ECO:0000256" key="2">
    <source>
        <dbReference type="ARBA" id="ARBA00022759"/>
    </source>
</evidence>
<evidence type="ECO:0000256" key="6">
    <source>
        <dbReference type="SAM" id="MobiDB-lite"/>
    </source>
</evidence>
<dbReference type="InterPro" id="IPR002575">
    <property type="entry name" value="Aminoglycoside_PTrfase"/>
</dbReference>
<dbReference type="OrthoDB" id="5425539at2759"/>
<dbReference type="SUPFAM" id="SSF53933">
    <property type="entry name" value="Microbial ribonucleases"/>
    <property type="match status" value="2"/>
</dbReference>
<protein>
    <recommendedName>
        <fullName evidence="8">Aminoglycoside phosphotransferase domain-containing protein</fullName>
    </recommendedName>
</protein>
<gene>
    <name evidence="9" type="ORF">CNMCM6805_004284</name>
</gene>
<dbReference type="Proteomes" id="UP000653565">
    <property type="component" value="Unassembled WGS sequence"/>
</dbReference>
<dbReference type="InterPro" id="IPR011009">
    <property type="entry name" value="Kinase-like_dom_sf"/>
</dbReference>
<feature type="chain" id="PRO_5044155500" description="Aminoglycoside phosphotransferase domain-containing protein" evidence="7">
    <location>
        <begin position="20"/>
        <end position="578"/>
    </location>
</feature>
<dbReference type="EMBL" id="JAAAPX010000022">
    <property type="protein sequence ID" value="KAF4241124.1"/>
    <property type="molecule type" value="Genomic_DNA"/>
</dbReference>
<dbReference type="GO" id="GO:0016787">
    <property type="term" value="F:hydrolase activity"/>
    <property type="evidence" value="ECO:0007669"/>
    <property type="project" value="UniProtKB-KW"/>
</dbReference>
<proteinExistence type="predicted"/>
<evidence type="ECO:0000256" key="7">
    <source>
        <dbReference type="SAM" id="SignalP"/>
    </source>
</evidence>
<dbReference type="Pfam" id="PF00545">
    <property type="entry name" value="Ribonuclease"/>
    <property type="match status" value="2"/>
</dbReference>
<keyword evidence="2" id="KW-0255">Endonuclease</keyword>
<evidence type="ECO:0000256" key="3">
    <source>
        <dbReference type="ARBA" id="ARBA00022801"/>
    </source>
</evidence>
<feature type="compositionally biased region" description="Basic and acidic residues" evidence="6">
    <location>
        <begin position="182"/>
        <end position="215"/>
    </location>
</feature>
<keyword evidence="10" id="KW-1185">Reference proteome</keyword>
<keyword evidence="3" id="KW-0378">Hydrolase</keyword>
<evidence type="ECO:0000256" key="1">
    <source>
        <dbReference type="ARBA" id="ARBA00022722"/>
    </source>
</evidence>
<keyword evidence="5" id="KW-0456">Lyase</keyword>
<feature type="region of interest" description="Disordered" evidence="6">
    <location>
        <begin position="141"/>
        <end position="241"/>
    </location>
</feature>
<dbReference type="SUPFAM" id="SSF56112">
    <property type="entry name" value="Protein kinase-like (PK-like)"/>
    <property type="match status" value="1"/>
</dbReference>
<reference evidence="9" key="2">
    <citation type="submission" date="2020-04" db="EMBL/GenBank/DDBJ databases">
        <authorList>
            <person name="Santos R.A.C."/>
            <person name="Steenwyk J.L."/>
            <person name="Rivero-Menendez O."/>
            <person name="Mead M.E."/>
            <person name="Silva L.P."/>
            <person name="Bastos R.W."/>
            <person name="Alastruey-Izquierdo A."/>
            <person name="Goldman G.H."/>
            <person name="Rokas A."/>
        </authorList>
    </citation>
    <scope>NUCLEOTIDE SEQUENCE</scope>
    <source>
        <strain evidence="9">CNM-CM6805</strain>
    </source>
</reference>
<dbReference type="InterPro" id="IPR016191">
    <property type="entry name" value="Ribonuclease/ribotoxin"/>
</dbReference>
<dbReference type="AlphaFoldDB" id="A0A8H4MF75"/>
<dbReference type="Pfam" id="PF01636">
    <property type="entry name" value="APH"/>
    <property type="match status" value="1"/>
</dbReference>
<evidence type="ECO:0000313" key="9">
    <source>
        <dbReference type="EMBL" id="KAF4241124.1"/>
    </source>
</evidence>
<keyword evidence="4" id="KW-1015">Disulfide bond</keyword>
<dbReference type="Gene3D" id="3.10.450.30">
    <property type="entry name" value="Microbial ribonucleases"/>
    <property type="match status" value="2"/>
</dbReference>
<comment type="caution">
    <text evidence="9">The sequence shown here is derived from an EMBL/GenBank/DDBJ whole genome shotgun (WGS) entry which is preliminary data.</text>
</comment>
<dbReference type="InterPro" id="IPR000026">
    <property type="entry name" value="N1-like"/>
</dbReference>
<feature type="compositionally biased region" description="Basic and acidic residues" evidence="6">
    <location>
        <begin position="143"/>
        <end position="174"/>
    </location>
</feature>
<reference evidence="9" key="1">
    <citation type="journal article" date="2020" name="bioRxiv">
        <title>Genomic and phenotypic heterogeneity of clinical isolates of the human pathogens Aspergillus fumigatus, Aspergillus lentulus and Aspergillus fumigatiaffinis.</title>
        <authorList>
            <person name="dos Santos R.A.C."/>
            <person name="Steenwyk J.L."/>
            <person name="Rivero-Menendez O."/>
            <person name="Mead M.E."/>
            <person name="Silva L.P."/>
            <person name="Bastos R.W."/>
            <person name="Alastruey-Izquierdo A."/>
            <person name="Goldman G.H."/>
            <person name="Rokas A."/>
        </authorList>
    </citation>
    <scope>NUCLEOTIDE SEQUENCE</scope>
    <source>
        <strain evidence="9">CNM-CM6805</strain>
    </source>
</reference>
<feature type="domain" description="Aminoglycoside phosphotransferase" evidence="8">
    <location>
        <begin position="378"/>
        <end position="435"/>
    </location>
</feature>
<evidence type="ECO:0000313" key="10">
    <source>
        <dbReference type="Proteomes" id="UP000653565"/>
    </source>
</evidence>
<sequence>MLFDMKSIVLYGLMALAHASPLPELSKRAKLGDFQCPDGTLSEKDIREALHECRRLNDGSIGKYPAYFGNKSNNQKVFGNIPDGTDLREFPIIVDGVYSGGEPGPYRVVTDYKDNRGDFRGVMQHTGATVGGAYTACTRVTKSKREAGKDKDEKNKHDKDKGDKKSGNEERSIQETETDLNDLTKREPKKDKDDKNKHDKGKDDKKGGNEERSVQETETEIEEESTGHIVSDLTTRGKKKKIGSATCTDGVTLSQDDVANAFKECKKWDDYGRGGYPHKFGNKSGNSQVFEGVTKDLREYPIIQGGTWTGGEPGKYRVVTDYSDNFVGVMIENAGASFSRCTVNIYQAVESYLLDLLQCHDNRIYYQPNAIHDTEDGQEQLAALTMMRALLPQFISRAHRHGPFRLTLADLQPGNIFVDEEWHITGIIDLEFAAVLPVELQTPVYWLTGRTIDDIEHGERLEIFETRINEYISAFEEQEKKDKFSDFSHAQIMRRCWNKGSFWYFQAVNSPKGLLHVFREHIQRKYCEEHCRKRVFDETVSPYWCEGAESLIQRKVEEHSDYKNQLKERFGQGQVAPS</sequence>
<keyword evidence="1" id="KW-0540">Nuclease</keyword>
<keyword evidence="7" id="KW-0732">Signal</keyword>
<dbReference type="GO" id="GO:0046589">
    <property type="term" value="F:ribonuclease T1 activity"/>
    <property type="evidence" value="ECO:0007669"/>
    <property type="project" value="UniProtKB-EC"/>
</dbReference>
<dbReference type="PANTHER" id="PTHR42104">
    <property type="entry name" value="EXTRACELLULAR GUANYL-SPECIFIC RIBONUCLEASE RNTA (AFU_ORTHOLOGUE AFUA_4G03230)"/>
    <property type="match status" value="1"/>
</dbReference>
<evidence type="ECO:0000259" key="8">
    <source>
        <dbReference type="Pfam" id="PF01636"/>
    </source>
</evidence>
<evidence type="ECO:0000256" key="4">
    <source>
        <dbReference type="ARBA" id="ARBA00023157"/>
    </source>
</evidence>
<evidence type="ECO:0000256" key="5">
    <source>
        <dbReference type="ARBA" id="ARBA00023239"/>
    </source>
</evidence>
<accession>A0A8H4MF75</accession>
<dbReference type="GO" id="GO:0003723">
    <property type="term" value="F:RNA binding"/>
    <property type="evidence" value="ECO:0007669"/>
    <property type="project" value="InterPro"/>
</dbReference>
<name>A0A8H4MF75_9EURO</name>
<feature type="signal peptide" evidence="7">
    <location>
        <begin position="1"/>
        <end position="19"/>
    </location>
</feature>
<organism evidence="9 10">
    <name type="scientific">Aspergillus fumigatiaffinis</name>
    <dbReference type="NCBI Taxonomy" id="340414"/>
    <lineage>
        <taxon>Eukaryota</taxon>
        <taxon>Fungi</taxon>
        <taxon>Dikarya</taxon>
        <taxon>Ascomycota</taxon>
        <taxon>Pezizomycotina</taxon>
        <taxon>Eurotiomycetes</taxon>
        <taxon>Eurotiomycetidae</taxon>
        <taxon>Eurotiales</taxon>
        <taxon>Aspergillaceae</taxon>
        <taxon>Aspergillus</taxon>
        <taxon>Aspergillus subgen. Fumigati</taxon>
    </lineage>
</organism>
<dbReference type="PANTHER" id="PTHR42104:SF2">
    <property type="entry name" value="GUANYL-SPECIFIC RIBONUCLEASE, PUTATIVE (AFU_ORTHOLOGUE AFUA_4G01200)-RELATED"/>
    <property type="match status" value="1"/>
</dbReference>